<feature type="region of interest" description="Disordered" evidence="1">
    <location>
        <begin position="37"/>
        <end position="70"/>
    </location>
</feature>
<dbReference type="PANTHER" id="PTHR37734">
    <property type="entry name" value="LARGE RIBOSOMAL RNA SUBUNIT ACCUMULATION PROTEIN YCED HOMOLOG 2, CHLOROPLASTIC"/>
    <property type="match status" value="1"/>
</dbReference>
<evidence type="ECO:0000313" key="3">
    <source>
        <dbReference type="Proteomes" id="UP000639772"/>
    </source>
</evidence>
<accession>A0A835UAH3</accession>
<dbReference type="AlphaFoldDB" id="A0A835UAH3"/>
<dbReference type="InterPro" id="IPR003772">
    <property type="entry name" value="YceD"/>
</dbReference>
<feature type="compositionally biased region" description="Polar residues" evidence="1">
    <location>
        <begin position="37"/>
        <end position="52"/>
    </location>
</feature>
<gene>
    <name evidence="2" type="ORF">HPP92_025319</name>
</gene>
<proteinExistence type="predicted"/>
<dbReference type="PANTHER" id="PTHR37734:SF1">
    <property type="entry name" value="LARGE RIBOSOMAL RNA SUBUNIT ACCUMULATION PROTEIN YCED HOMOLOG 2, CHLOROPLASTIC"/>
    <property type="match status" value="1"/>
</dbReference>
<sequence>MARLHSFVTKHINLLLFNKMEEENKAHRNRQLKLSVSRSNFRTQPSTSNKQVVPQEKSALLHHKRSSKKSPRTYRRLITIPTSDGRWESQWNCDYVLSLQELQLADLAEEKEKNAEVLVSLSIQKHTGFGYSVNGRILTSFKRNCSCCCISFSKEIDTTFDVWILPSRKEDEVQEHEIGGSDQVIYVKRGSNVVLDSVVQDTIRLIASIKETCSEACEDAAITWQGSERQRSFDQRWSQLLELKNAMK</sequence>
<comment type="caution">
    <text evidence="2">The sequence shown here is derived from an EMBL/GenBank/DDBJ whole genome shotgun (WGS) entry which is preliminary data.</text>
</comment>
<evidence type="ECO:0000256" key="1">
    <source>
        <dbReference type="SAM" id="MobiDB-lite"/>
    </source>
</evidence>
<dbReference type="InterPro" id="IPR044985">
    <property type="entry name" value="YceD_plant"/>
</dbReference>
<organism evidence="2 3">
    <name type="scientific">Vanilla planifolia</name>
    <name type="common">Vanilla</name>
    <dbReference type="NCBI Taxonomy" id="51239"/>
    <lineage>
        <taxon>Eukaryota</taxon>
        <taxon>Viridiplantae</taxon>
        <taxon>Streptophyta</taxon>
        <taxon>Embryophyta</taxon>
        <taxon>Tracheophyta</taxon>
        <taxon>Spermatophyta</taxon>
        <taxon>Magnoliopsida</taxon>
        <taxon>Liliopsida</taxon>
        <taxon>Asparagales</taxon>
        <taxon>Orchidaceae</taxon>
        <taxon>Vanilloideae</taxon>
        <taxon>Vanilleae</taxon>
        <taxon>Vanilla</taxon>
    </lineage>
</organism>
<dbReference type="OrthoDB" id="1912778at2759"/>
<evidence type="ECO:0008006" key="4">
    <source>
        <dbReference type="Google" id="ProtNLM"/>
    </source>
</evidence>
<protein>
    <recommendedName>
        <fullName evidence="4">DUF177 domain-containing protein</fullName>
    </recommendedName>
</protein>
<evidence type="ECO:0000313" key="2">
    <source>
        <dbReference type="EMBL" id="KAG0454015.1"/>
    </source>
</evidence>
<feature type="compositionally biased region" description="Basic residues" evidence="1">
    <location>
        <begin position="60"/>
        <end position="70"/>
    </location>
</feature>
<name>A0A835UAH3_VANPL</name>
<dbReference type="Proteomes" id="UP000639772">
    <property type="component" value="Unassembled WGS sequence"/>
</dbReference>
<dbReference type="EMBL" id="JADCNM010000014">
    <property type="protein sequence ID" value="KAG0454015.1"/>
    <property type="molecule type" value="Genomic_DNA"/>
</dbReference>
<reference evidence="2 3" key="1">
    <citation type="journal article" date="2020" name="Nat. Food">
        <title>A phased Vanilla planifolia genome enables genetic improvement of flavour and production.</title>
        <authorList>
            <person name="Hasing T."/>
            <person name="Tang H."/>
            <person name="Brym M."/>
            <person name="Khazi F."/>
            <person name="Huang T."/>
            <person name="Chambers A.H."/>
        </authorList>
    </citation>
    <scope>NUCLEOTIDE SEQUENCE [LARGE SCALE GENOMIC DNA]</scope>
    <source>
        <tissue evidence="2">Leaf</tissue>
    </source>
</reference>
<dbReference type="Pfam" id="PF02620">
    <property type="entry name" value="YceD"/>
    <property type="match status" value="1"/>
</dbReference>